<dbReference type="WBParaSite" id="jg9255">
    <property type="protein sequence ID" value="jg9255"/>
    <property type="gene ID" value="jg9255"/>
</dbReference>
<evidence type="ECO:0000256" key="1">
    <source>
        <dbReference type="ARBA" id="ARBA00022771"/>
    </source>
</evidence>
<feature type="domain" description="RING-type" evidence="5">
    <location>
        <begin position="16"/>
        <end position="56"/>
    </location>
</feature>
<dbReference type="InterPro" id="IPR037381">
    <property type="entry name" value="RFWD3"/>
</dbReference>
<evidence type="ECO:0000259" key="5">
    <source>
        <dbReference type="PROSITE" id="PS50089"/>
    </source>
</evidence>
<dbReference type="GO" id="GO:0036297">
    <property type="term" value="P:interstrand cross-link repair"/>
    <property type="evidence" value="ECO:0007669"/>
    <property type="project" value="InterPro"/>
</dbReference>
<dbReference type="PROSITE" id="PS50089">
    <property type="entry name" value="ZF_RING_2"/>
    <property type="match status" value="1"/>
</dbReference>
<accession>A0A915EUX3</accession>
<dbReference type="InterPro" id="IPR013083">
    <property type="entry name" value="Znf_RING/FYVE/PHD"/>
</dbReference>
<dbReference type="Gene3D" id="3.30.40.10">
    <property type="entry name" value="Zinc/RING finger domain, C3HC4 (zinc finger)"/>
    <property type="match status" value="1"/>
</dbReference>
<dbReference type="SMART" id="SM00184">
    <property type="entry name" value="RING"/>
    <property type="match status" value="1"/>
</dbReference>
<evidence type="ECO:0000313" key="6">
    <source>
        <dbReference type="Proteomes" id="UP000887574"/>
    </source>
</evidence>
<dbReference type="GO" id="GO:0005634">
    <property type="term" value="C:nucleus"/>
    <property type="evidence" value="ECO:0007669"/>
    <property type="project" value="InterPro"/>
</dbReference>
<reference evidence="7" key="1">
    <citation type="submission" date="2022-11" db="UniProtKB">
        <authorList>
            <consortium name="WormBaseParasite"/>
        </authorList>
    </citation>
    <scope>IDENTIFICATION</scope>
</reference>
<dbReference type="InterPro" id="IPR001841">
    <property type="entry name" value="Znf_RING"/>
</dbReference>
<keyword evidence="2" id="KW-0862">Zinc</keyword>
<evidence type="ECO:0000256" key="3">
    <source>
        <dbReference type="PROSITE-ProRule" id="PRU00175"/>
    </source>
</evidence>
<dbReference type="GO" id="GO:0016567">
    <property type="term" value="P:protein ubiquitination"/>
    <property type="evidence" value="ECO:0007669"/>
    <property type="project" value="InterPro"/>
</dbReference>
<dbReference type="AlphaFoldDB" id="A0A915EUX3"/>
<dbReference type="GO" id="GO:0004842">
    <property type="term" value="F:ubiquitin-protein transferase activity"/>
    <property type="evidence" value="ECO:0007669"/>
    <property type="project" value="InterPro"/>
</dbReference>
<keyword evidence="4" id="KW-0175">Coiled coil</keyword>
<keyword evidence="1 3" id="KW-0479">Metal-binding</keyword>
<proteinExistence type="predicted"/>
<evidence type="ECO:0000313" key="7">
    <source>
        <dbReference type="WBParaSite" id="jg9255"/>
    </source>
</evidence>
<dbReference type="SUPFAM" id="SSF57850">
    <property type="entry name" value="RING/U-box"/>
    <property type="match status" value="1"/>
</dbReference>
<sequence>MNSSACSSNKTSAKCCSICFEKLDREQMSALVCGHTFHRLCIDGWFKRKVSCPVCNKGCKRSSVRNIYLSGEAEASTSTRSSDSGDDEEDDLSQDLVSIMDSQTEEIANLREKLDVAEAEMDSYKIQMSSISKQKNALEQAEHTIQQLVDHVFEEGTKHSQTVQQLETEIGKEKEKVNKFLEKVKVF</sequence>
<organism evidence="6 7">
    <name type="scientific">Ditylenchus dipsaci</name>
    <dbReference type="NCBI Taxonomy" id="166011"/>
    <lineage>
        <taxon>Eukaryota</taxon>
        <taxon>Metazoa</taxon>
        <taxon>Ecdysozoa</taxon>
        <taxon>Nematoda</taxon>
        <taxon>Chromadorea</taxon>
        <taxon>Rhabditida</taxon>
        <taxon>Tylenchina</taxon>
        <taxon>Tylenchomorpha</taxon>
        <taxon>Sphaerularioidea</taxon>
        <taxon>Anguinidae</taxon>
        <taxon>Anguininae</taxon>
        <taxon>Ditylenchus</taxon>
    </lineage>
</organism>
<keyword evidence="6" id="KW-1185">Reference proteome</keyword>
<dbReference type="Proteomes" id="UP000887574">
    <property type="component" value="Unplaced"/>
</dbReference>
<feature type="coiled-coil region" evidence="4">
    <location>
        <begin position="100"/>
        <end position="183"/>
    </location>
</feature>
<dbReference type="PANTHER" id="PTHR16047">
    <property type="entry name" value="RFWD3 PROTEIN"/>
    <property type="match status" value="1"/>
</dbReference>
<evidence type="ECO:0000256" key="4">
    <source>
        <dbReference type="SAM" id="Coils"/>
    </source>
</evidence>
<name>A0A915EUX3_9BILA</name>
<evidence type="ECO:0000256" key="2">
    <source>
        <dbReference type="ARBA" id="ARBA00022833"/>
    </source>
</evidence>
<dbReference type="GO" id="GO:0008270">
    <property type="term" value="F:zinc ion binding"/>
    <property type="evidence" value="ECO:0007669"/>
    <property type="project" value="UniProtKB-KW"/>
</dbReference>
<dbReference type="PANTHER" id="PTHR16047:SF7">
    <property type="entry name" value="E3 UBIQUITIN-PROTEIN LIGASE RFWD3"/>
    <property type="match status" value="1"/>
</dbReference>
<dbReference type="Pfam" id="PF13639">
    <property type="entry name" value="zf-RING_2"/>
    <property type="match status" value="1"/>
</dbReference>
<keyword evidence="1 3" id="KW-0863">Zinc-finger</keyword>
<protein>
    <submittedName>
        <fullName evidence="7">RING-type domain-containing protein</fullName>
    </submittedName>
</protein>